<name>A0ABU9Q379_9BURK</name>
<organism evidence="1 2">
    <name type="scientific">Collimonas rhizosphaerae</name>
    <dbReference type="NCBI Taxonomy" id="3126357"/>
    <lineage>
        <taxon>Bacteria</taxon>
        <taxon>Pseudomonadati</taxon>
        <taxon>Pseudomonadota</taxon>
        <taxon>Betaproteobacteria</taxon>
        <taxon>Burkholderiales</taxon>
        <taxon>Oxalobacteraceae</taxon>
        <taxon>Collimonas</taxon>
    </lineage>
</organism>
<protein>
    <submittedName>
        <fullName evidence="1">Uncharacterized protein</fullName>
    </submittedName>
</protein>
<dbReference type="RefSeq" id="WP_342831730.1">
    <property type="nucleotide sequence ID" value="NZ_JBANDC010000030.1"/>
</dbReference>
<gene>
    <name evidence="1" type="ORF">V8G57_25210</name>
</gene>
<keyword evidence="2" id="KW-1185">Reference proteome</keyword>
<dbReference type="Proteomes" id="UP001495910">
    <property type="component" value="Unassembled WGS sequence"/>
</dbReference>
<evidence type="ECO:0000313" key="2">
    <source>
        <dbReference type="Proteomes" id="UP001495910"/>
    </source>
</evidence>
<proteinExistence type="predicted"/>
<reference evidence="1 2" key="1">
    <citation type="submission" date="2024-02" db="EMBL/GenBank/DDBJ databases">
        <title>Draft genome sequence of Collimonas sp. strain H4R21, an effective mineral-weathering bacterial strain isolated from the beech rhizosphere.</title>
        <authorList>
            <person name="Morin E."/>
            <person name="Uroz S."/>
            <person name="Leveau J.H.J."/>
            <person name="Kumar R."/>
            <person name="Rey M.W."/>
            <person name="Pham J."/>
        </authorList>
    </citation>
    <scope>NUCLEOTIDE SEQUENCE [LARGE SCALE GENOMIC DNA]</scope>
    <source>
        <strain evidence="1 2">H4R21</strain>
    </source>
</reference>
<sequence>MGLFDNVANNIALPKSAGAIAAIGQAKKYLPPRLGALVNTGLSVGNKLLSGDLGGAALSVLDSGLLANYFPRVDGLAALAAYWATPTPLLGGITPAEAKAIFDECSATRYAKKNLFLVEVTDLMPSSMESLVSKLTAGDGASMFNLFATEVSYSPWTITGDKVRVGSGTIDSVHSLESVDLRLTTMDDSVGTLKKWFESKAAAATKRDGCVGVPIEYLVKIRILHSFITDASNRGGYESILYMRPASIEFDLSRRDDTVQEIQMTFSQFDSFFPVA</sequence>
<evidence type="ECO:0000313" key="1">
    <source>
        <dbReference type="EMBL" id="MEM4990711.1"/>
    </source>
</evidence>
<dbReference type="EMBL" id="JBANDC010000030">
    <property type="protein sequence ID" value="MEM4990711.1"/>
    <property type="molecule type" value="Genomic_DNA"/>
</dbReference>
<accession>A0ABU9Q379</accession>
<comment type="caution">
    <text evidence="1">The sequence shown here is derived from an EMBL/GenBank/DDBJ whole genome shotgun (WGS) entry which is preliminary data.</text>
</comment>